<evidence type="ECO:0000313" key="7">
    <source>
        <dbReference type="Proteomes" id="UP000231322"/>
    </source>
</evidence>
<evidence type="ECO:0000313" key="6">
    <source>
        <dbReference type="EMBL" id="PIH04347.1"/>
    </source>
</evidence>
<dbReference type="InterPro" id="IPR047057">
    <property type="entry name" value="MerR_fam"/>
</dbReference>
<evidence type="ECO:0000256" key="4">
    <source>
        <dbReference type="ARBA" id="ARBA00023163"/>
    </source>
</evidence>
<comment type="caution">
    <text evidence="6">The sequence shown here is derived from an EMBL/GenBank/DDBJ whole genome shotgun (WGS) entry which is preliminary data.</text>
</comment>
<feature type="domain" description="HTH merR-type" evidence="5">
    <location>
        <begin position="2"/>
        <end position="71"/>
    </location>
</feature>
<dbReference type="EMBL" id="PEIK01000006">
    <property type="protein sequence ID" value="PIH04347.1"/>
    <property type="molecule type" value="Genomic_DNA"/>
</dbReference>
<dbReference type="GO" id="GO:0003700">
    <property type="term" value="F:DNA-binding transcription factor activity"/>
    <property type="evidence" value="ECO:0007669"/>
    <property type="project" value="InterPro"/>
</dbReference>
<proteinExistence type="predicted"/>
<dbReference type="Pfam" id="PF13411">
    <property type="entry name" value="MerR_1"/>
    <property type="match status" value="1"/>
</dbReference>
<keyword evidence="4" id="KW-0804">Transcription</keyword>
<dbReference type="Gene3D" id="1.10.1660.10">
    <property type="match status" value="1"/>
</dbReference>
<dbReference type="AlphaFoldDB" id="A0A2G7HGU7"/>
<keyword evidence="7" id="KW-1185">Reference proteome</keyword>
<evidence type="ECO:0000256" key="2">
    <source>
        <dbReference type="ARBA" id="ARBA00023015"/>
    </source>
</evidence>
<keyword evidence="2" id="KW-0805">Transcription regulation</keyword>
<dbReference type="PANTHER" id="PTHR30204">
    <property type="entry name" value="REDOX-CYCLING DRUG-SENSING TRANSCRIPTIONAL ACTIVATOR SOXR"/>
    <property type="match status" value="1"/>
</dbReference>
<dbReference type="RefSeq" id="WP_099839280.1">
    <property type="nucleotide sequence ID" value="NZ_PEIK01000006.1"/>
</dbReference>
<sequence>MNYTISQAAKKMNLTIYTLRYYDREGLLSNVKRDKSGNRIFTRDDMEMLSLICCLKNTGMPIKEIKQFTDWQNKGNHTLHDRNDMLVKHKEDILKQIEDLKKHLRLIDRKLDYYHDACQAYDTDSPIPTCCEYTDNDSEF</sequence>
<name>A0A2G7HGU7_9CLOT</name>
<gene>
    <name evidence="6" type="ORF">CS538_09375</name>
</gene>
<dbReference type="PROSITE" id="PS50937">
    <property type="entry name" value="HTH_MERR_2"/>
    <property type="match status" value="1"/>
</dbReference>
<keyword evidence="3" id="KW-0238">DNA-binding</keyword>
<dbReference type="Proteomes" id="UP000231322">
    <property type="component" value="Unassembled WGS sequence"/>
</dbReference>
<accession>A0A2G7HGU7</accession>
<evidence type="ECO:0000259" key="5">
    <source>
        <dbReference type="PROSITE" id="PS50937"/>
    </source>
</evidence>
<protein>
    <submittedName>
        <fullName evidence="6">MerR family transcriptional regulator</fullName>
    </submittedName>
</protein>
<organism evidence="6 7">
    <name type="scientific">Clostridium combesii</name>
    <dbReference type="NCBI Taxonomy" id="39481"/>
    <lineage>
        <taxon>Bacteria</taxon>
        <taxon>Bacillati</taxon>
        <taxon>Bacillota</taxon>
        <taxon>Clostridia</taxon>
        <taxon>Eubacteriales</taxon>
        <taxon>Clostridiaceae</taxon>
        <taxon>Clostridium</taxon>
    </lineage>
</organism>
<dbReference type="CDD" id="cd01109">
    <property type="entry name" value="HTH_YyaN"/>
    <property type="match status" value="1"/>
</dbReference>
<dbReference type="GO" id="GO:0003677">
    <property type="term" value="F:DNA binding"/>
    <property type="evidence" value="ECO:0007669"/>
    <property type="project" value="UniProtKB-KW"/>
</dbReference>
<evidence type="ECO:0000256" key="3">
    <source>
        <dbReference type="ARBA" id="ARBA00023125"/>
    </source>
</evidence>
<dbReference type="SMART" id="SM00422">
    <property type="entry name" value="HTH_MERR"/>
    <property type="match status" value="1"/>
</dbReference>
<keyword evidence="1" id="KW-0678">Repressor</keyword>
<reference evidence="6 7" key="1">
    <citation type="submission" date="2017-10" db="EMBL/GenBank/DDBJ databases">
        <title>Reclassification of Eubacterium combesii and discrepancies in the nomenclature of botulinum neurotoxin producing clostridia. Request for an Opinion.</title>
        <authorList>
            <person name="Dobritsa A.P."/>
            <person name="Kutumbaka K.K."/>
            <person name="Samadpour M."/>
        </authorList>
    </citation>
    <scope>NUCLEOTIDE SEQUENCE [LARGE SCALE GENOMIC DNA]</scope>
    <source>
        <strain evidence="6 7">DSM 20696</strain>
    </source>
</reference>
<dbReference type="InterPro" id="IPR009061">
    <property type="entry name" value="DNA-bd_dom_put_sf"/>
</dbReference>
<dbReference type="InterPro" id="IPR000551">
    <property type="entry name" value="MerR-type_HTH_dom"/>
</dbReference>
<dbReference type="SUPFAM" id="SSF46955">
    <property type="entry name" value="Putative DNA-binding domain"/>
    <property type="match status" value="1"/>
</dbReference>
<evidence type="ECO:0000256" key="1">
    <source>
        <dbReference type="ARBA" id="ARBA00022491"/>
    </source>
</evidence>
<dbReference type="PANTHER" id="PTHR30204:SF69">
    <property type="entry name" value="MERR-FAMILY TRANSCRIPTIONAL REGULATOR"/>
    <property type="match status" value="1"/>
</dbReference>